<dbReference type="EMBL" id="JQFZ01000344">
    <property type="protein sequence ID" value="KGO50250.1"/>
    <property type="molecule type" value="Genomic_DNA"/>
</dbReference>
<protein>
    <submittedName>
        <fullName evidence="2">Uncharacterized protein</fullName>
    </submittedName>
</protein>
<dbReference type="HOGENOM" id="CLU_102598_0_0_1"/>
<gene>
    <name evidence="2" type="ORF">PEX2_028150</name>
</gene>
<dbReference type="VEuPathDB" id="FungiDB:PEXP_066640"/>
<reference evidence="2 3" key="1">
    <citation type="journal article" date="2015" name="Mol. Plant Microbe Interact.">
        <title>Genome, transcriptome, and functional analyses of Penicillium expansum provide new insights into secondary metabolism and pathogenicity.</title>
        <authorList>
            <person name="Ballester A.R."/>
            <person name="Marcet-Houben M."/>
            <person name="Levin E."/>
            <person name="Sela N."/>
            <person name="Selma-Lazaro C."/>
            <person name="Carmona L."/>
            <person name="Wisniewski M."/>
            <person name="Droby S."/>
            <person name="Gonzalez-Candelas L."/>
            <person name="Gabaldon T."/>
        </authorList>
    </citation>
    <scope>NUCLEOTIDE SEQUENCE [LARGE SCALE GENOMIC DNA]</scope>
    <source>
        <strain evidence="2 3">MD-8</strain>
    </source>
</reference>
<proteinExistence type="predicted"/>
<keyword evidence="1" id="KW-0732">Signal</keyword>
<dbReference type="GeneID" id="27675509"/>
<dbReference type="AlphaFoldDB" id="A0A0A2JD62"/>
<evidence type="ECO:0000313" key="3">
    <source>
        <dbReference type="Proteomes" id="UP000030143"/>
    </source>
</evidence>
<evidence type="ECO:0000256" key="1">
    <source>
        <dbReference type="SAM" id="SignalP"/>
    </source>
</evidence>
<name>A0A0A2JD62_PENEN</name>
<dbReference type="Proteomes" id="UP000030143">
    <property type="component" value="Unassembled WGS sequence"/>
</dbReference>
<accession>A0A0A2JD62</accession>
<dbReference type="RefSeq" id="XP_016593501.1">
    <property type="nucleotide sequence ID" value="XM_016740090.1"/>
</dbReference>
<feature type="chain" id="PRO_5002000669" evidence="1">
    <location>
        <begin position="19"/>
        <end position="170"/>
    </location>
</feature>
<evidence type="ECO:0000313" key="2">
    <source>
        <dbReference type="EMBL" id="KGO50250.1"/>
    </source>
</evidence>
<sequence length="170" mass="19008">MLFLPLITTLLLSRLASCGGTPAPCGCTPIYAEEYRGSYVPKVIDTEFGPQVVAPDTPYVAATGPNELYFLDIRTTPETARHAKENLERARVPKVNEYVAIDEILATAEIRNRVTNETIFVFDPVYARIFFSRGMNKKNPDLKLPEYEPPGDWVVTYDLDTIHSSVPQSP</sequence>
<dbReference type="STRING" id="27334.A0A0A2JD62"/>
<keyword evidence="3" id="KW-1185">Reference proteome</keyword>
<organism evidence="2 3">
    <name type="scientific">Penicillium expansum</name>
    <name type="common">Blue mold rot fungus</name>
    <dbReference type="NCBI Taxonomy" id="27334"/>
    <lineage>
        <taxon>Eukaryota</taxon>
        <taxon>Fungi</taxon>
        <taxon>Dikarya</taxon>
        <taxon>Ascomycota</taxon>
        <taxon>Pezizomycotina</taxon>
        <taxon>Eurotiomycetes</taxon>
        <taxon>Eurotiomycetidae</taxon>
        <taxon>Eurotiales</taxon>
        <taxon>Aspergillaceae</taxon>
        <taxon>Penicillium</taxon>
    </lineage>
</organism>
<feature type="signal peptide" evidence="1">
    <location>
        <begin position="1"/>
        <end position="18"/>
    </location>
</feature>
<comment type="caution">
    <text evidence="2">The sequence shown here is derived from an EMBL/GenBank/DDBJ whole genome shotgun (WGS) entry which is preliminary data.</text>
</comment>